<keyword evidence="4 6" id="KW-1133">Transmembrane helix</keyword>
<keyword evidence="2" id="KW-1003">Cell membrane</keyword>
<keyword evidence="3 6" id="KW-0812">Transmembrane</keyword>
<feature type="transmembrane region" description="Helical" evidence="6">
    <location>
        <begin position="9"/>
        <end position="31"/>
    </location>
</feature>
<dbReference type="InterPro" id="IPR002797">
    <property type="entry name" value="Polysacc_synth"/>
</dbReference>
<comment type="subcellular location">
    <subcellularLocation>
        <location evidence="1">Cell membrane</location>
        <topology evidence="1">Multi-pass membrane protein</topology>
    </subcellularLocation>
</comment>
<feature type="transmembrane region" description="Helical" evidence="6">
    <location>
        <begin position="109"/>
        <end position="130"/>
    </location>
</feature>
<keyword evidence="5 6" id="KW-0472">Membrane</keyword>
<dbReference type="InterPro" id="IPR050833">
    <property type="entry name" value="Poly_Biosynth_Transport"/>
</dbReference>
<reference evidence="7 8" key="1">
    <citation type="submission" date="2018-11" db="EMBL/GenBank/DDBJ databases">
        <title>Genomic Encyclopedia of Type Strains, Phase IV (KMG-IV): sequencing the most valuable type-strain genomes for metagenomic binning, comparative biology and taxonomic classification.</title>
        <authorList>
            <person name="Goeker M."/>
        </authorList>
    </citation>
    <scope>NUCLEOTIDE SEQUENCE [LARGE SCALE GENOMIC DNA]</scope>
    <source>
        <strain evidence="7 8">DSM 29158</strain>
    </source>
</reference>
<keyword evidence="8" id="KW-1185">Reference proteome</keyword>
<evidence type="ECO:0000313" key="7">
    <source>
        <dbReference type="EMBL" id="RPF58293.1"/>
    </source>
</evidence>
<evidence type="ECO:0000256" key="6">
    <source>
        <dbReference type="SAM" id="Phobius"/>
    </source>
</evidence>
<dbReference type="Pfam" id="PF01943">
    <property type="entry name" value="Polysacc_synt"/>
    <property type="match status" value="1"/>
</dbReference>
<evidence type="ECO:0000256" key="3">
    <source>
        <dbReference type="ARBA" id="ARBA00022692"/>
    </source>
</evidence>
<evidence type="ECO:0000256" key="4">
    <source>
        <dbReference type="ARBA" id="ARBA00022989"/>
    </source>
</evidence>
<gene>
    <name evidence="7" type="ORF">EDD62_0937</name>
</gene>
<comment type="caution">
    <text evidence="7">The sequence shown here is derived from an EMBL/GenBank/DDBJ whole genome shotgun (WGS) entry which is preliminary data.</text>
</comment>
<dbReference type="RefSeq" id="WP_123807716.1">
    <property type="nucleotide sequence ID" value="NZ_RKRK01000002.1"/>
</dbReference>
<accession>A0A3N5BKR7</accession>
<sequence>MKNKFKKDVILTILIQGLIAVSNLCILFLITRNFGTEDYGDFYLIKRMSDLFWVTLLFGLTVSVPRNIYKVKYFENILIVSLSITLISSILVVIFPNKILNFFISENSYIFQFKILIISQIIFGITNAIFRGLEKFIVFNILNVINFIISPLFAFTISDNIGEYIYNLAVVSLTINLMISLSIISIFFLKNRNFNFNLFDIKYIVLYGFKRLPGLLIASFIFTLPIFVIDNFNIDEFKGYVSQIFQFYSFILLPINTLGTLLLPKISKTVHLNNKKEYTVFKEKLIYMYITIVSMGFIMCLFIPLILNIINFNFNFSFSIIMIILGIIPLSIYNLLRNPIDAITEKPWTSYIVICSFLISIILLVFMSYLNFEKTIIISIFILSLYSLLGLFSIIVFNMINRRFLDDTSYFNRP</sequence>
<name>A0A3N5BKR7_9BACL</name>
<feature type="transmembrane region" description="Helical" evidence="6">
    <location>
        <begin position="376"/>
        <end position="400"/>
    </location>
</feature>
<dbReference type="Proteomes" id="UP000277108">
    <property type="component" value="Unassembled WGS sequence"/>
</dbReference>
<feature type="transmembrane region" description="Helical" evidence="6">
    <location>
        <begin position="76"/>
        <end position="97"/>
    </location>
</feature>
<feature type="transmembrane region" description="Helical" evidence="6">
    <location>
        <begin position="137"/>
        <end position="158"/>
    </location>
</feature>
<feature type="transmembrane region" description="Helical" evidence="6">
    <location>
        <begin position="285"/>
        <end position="310"/>
    </location>
</feature>
<feature type="transmembrane region" description="Helical" evidence="6">
    <location>
        <begin position="348"/>
        <end position="370"/>
    </location>
</feature>
<feature type="transmembrane region" description="Helical" evidence="6">
    <location>
        <begin position="164"/>
        <end position="189"/>
    </location>
</feature>
<dbReference type="EMBL" id="RKRK01000002">
    <property type="protein sequence ID" value="RPF58293.1"/>
    <property type="molecule type" value="Genomic_DNA"/>
</dbReference>
<organism evidence="7 8">
    <name type="scientific">Abyssicoccus albus</name>
    <dbReference type="NCBI Taxonomy" id="1817405"/>
    <lineage>
        <taxon>Bacteria</taxon>
        <taxon>Bacillati</taxon>
        <taxon>Bacillota</taxon>
        <taxon>Bacilli</taxon>
        <taxon>Bacillales</taxon>
        <taxon>Abyssicoccaceae</taxon>
    </lineage>
</organism>
<feature type="transmembrane region" description="Helical" evidence="6">
    <location>
        <begin position="51"/>
        <end position="69"/>
    </location>
</feature>
<feature type="transmembrane region" description="Helical" evidence="6">
    <location>
        <begin position="212"/>
        <end position="232"/>
    </location>
</feature>
<evidence type="ECO:0000256" key="2">
    <source>
        <dbReference type="ARBA" id="ARBA00022475"/>
    </source>
</evidence>
<feature type="transmembrane region" description="Helical" evidence="6">
    <location>
        <begin position="244"/>
        <end position="264"/>
    </location>
</feature>
<feature type="transmembrane region" description="Helical" evidence="6">
    <location>
        <begin position="316"/>
        <end position="336"/>
    </location>
</feature>
<protein>
    <submittedName>
        <fullName evidence="7">O-antigen/teichoic acid export membrane protein</fullName>
    </submittedName>
</protein>
<evidence type="ECO:0000256" key="1">
    <source>
        <dbReference type="ARBA" id="ARBA00004651"/>
    </source>
</evidence>
<evidence type="ECO:0000256" key="5">
    <source>
        <dbReference type="ARBA" id="ARBA00023136"/>
    </source>
</evidence>
<dbReference type="GO" id="GO:0005886">
    <property type="term" value="C:plasma membrane"/>
    <property type="evidence" value="ECO:0007669"/>
    <property type="project" value="UniProtKB-SubCell"/>
</dbReference>
<proteinExistence type="predicted"/>
<dbReference type="AlphaFoldDB" id="A0A3N5BKR7"/>
<dbReference type="PANTHER" id="PTHR30250:SF11">
    <property type="entry name" value="O-ANTIGEN TRANSPORTER-RELATED"/>
    <property type="match status" value="1"/>
</dbReference>
<evidence type="ECO:0000313" key="8">
    <source>
        <dbReference type="Proteomes" id="UP000277108"/>
    </source>
</evidence>
<dbReference type="PANTHER" id="PTHR30250">
    <property type="entry name" value="PST FAMILY PREDICTED COLANIC ACID TRANSPORTER"/>
    <property type="match status" value="1"/>
</dbReference>